<sequence>MKFQTFGNHDTEIVIIPWVMTWDGVVTEFHNSYRRQLGISDRMEAQLQRIVLQQSHNFVLRELGVAATGITCECDPARKRQAANMDRGPPLKEREGTKRTELGGGGDGTSQLTKAVNNLTRTAGVTEINSKITITEPLIDNLATGLANFIGYQSPGSSNGIGTEGIAVGKDGKPGQPLDPNTQGSSKGYRLTYDRSHTTWTNSFGSGDTYKAAKIFMGCIPLYYNALSYLYWRCSDKGGEWSDQRFSSTGINTDLKDFMVGMGFKSTELNVSQGKTVMATIANTLQEFSGISDKTSYPAFLKSLPTSSSGTLQQYPLSSLHLLASAYFQHHRSNNPNPSRNPPSTIRQMLHWLSGLAITPNFGELLDHINSMFPSGPISVAISGSLEQNEKLSSDDLAGHLITSCISSSWFLGTIQGPGDSNNPHMHEIYSSSEFSYPSSPSVLLSKLADYAYALQFQLHFLYQQCSNTYTLGCGWRDCRFGKDINAAGKGVQSHICQGYNCVGNKDCKHDGQNGPTSCKHNKAWDDASCGHSNGAPSPLQAFLTDCIDGMCRQHPGSSYHLATCSGGSLCHVPMGFAGKLRTDACAGLNVAYALGSFCGGFNTPLRQLSEKLGCLTKRTPRTLGDLFGFTWHLNGQLFGNTKPSIEQFAAKLYKPFESSGGVHNIPQFLLGILKTLSTSSSASQSPSVLSRSLEAMAPAIPFLYQLFMAKDPTALPVTLFNLKSTDHKNTSQYQGNHNDLYSLYYPQCTGNPCGPYLYPLTHSDGATYAPTHASTYLSWLAYLTDDFHEWFQNLLDEFKNIDCSKTGCMGTKCKSHAPGTHGNPSSCDCESVVHCGGTLPLLYRHGFRYNNPAVLMGGSNGNGDKKRSCHQFAQQLQKVISTEAPLDNLLNTIDTFLYAIRWEFFSKLSGFWTIYVCIILYTFFFLLDTLRVRSHLHFPSSNSIAPISLLGTGKAPALTKSTKLTYFIP</sequence>
<feature type="region of interest" description="Disordered" evidence="1">
    <location>
        <begin position="81"/>
        <end position="112"/>
    </location>
</feature>
<feature type="region of interest" description="Disordered" evidence="1">
    <location>
        <begin position="161"/>
        <end position="189"/>
    </location>
</feature>
<accession>A0AAV4LS06</accession>
<dbReference type="AlphaFoldDB" id="A0AAV4LS06"/>
<keyword evidence="2" id="KW-1133">Transmembrane helix</keyword>
<evidence type="ECO:0000313" key="3">
    <source>
        <dbReference type="EMBL" id="GIX62784.1"/>
    </source>
</evidence>
<protein>
    <submittedName>
        <fullName evidence="3">Variant erythrocyte surface antigen-1 family protein</fullName>
    </submittedName>
</protein>
<keyword evidence="4" id="KW-1185">Reference proteome</keyword>
<proteinExistence type="predicted"/>
<evidence type="ECO:0000256" key="2">
    <source>
        <dbReference type="SAM" id="Phobius"/>
    </source>
</evidence>
<organism evidence="3 4">
    <name type="scientific">Babesia caballi</name>
    <dbReference type="NCBI Taxonomy" id="5871"/>
    <lineage>
        <taxon>Eukaryota</taxon>
        <taxon>Sar</taxon>
        <taxon>Alveolata</taxon>
        <taxon>Apicomplexa</taxon>
        <taxon>Aconoidasida</taxon>
        <taxon>Piroplasmida</taxon>
        <taxon>Babesiidae</taxon>
        <taxon>Babesia</taxon>
    </lineage>
</organism>
<gene>
    <name evidence="3" type="ORF">BcabD6B2_22190</name>
</gene>
<keyword evidence="2" id="KW-0812">Transmembrane</keyword>
<dbReference type="Proteomes" id="UP001497744">
    <property type="component" value="Unassembled WGS sequence"/>
</dbReference>
<name>A0AAV4LS06_BABCB</name>
<evidence type="ECO:0000313" key="4">
    <source>
        <dbReference type="Proteomes" id="UP001497744"/>
    </source>
</evidence>
<dbReference type="EMBL" id="BPLF01000002">
    <property type="protein sequence ID" value="GIX62784.1"/>
    <property type="molecule type" value="Genomic_DNA"/>
</dbReference>
<comment type="caution">
    <text evidence="3">The sequence shown here is derived from an EMBL/GenBank/DDBJ whole genome shotgun (WGS) entry which is preliminary data.</text>
</comment>
<keyword evidence="2" id="KW-0472">Membrane</keyword>
<dbReference type="RefSeq" id="XP_067714853.1">
    <property type="nucleotide sequence ID" value="XM_067858752.1"/>
</dbReference>
<feature type="transmembrane region" description="Helical" evidence="2">
    <location>
        <begin position="911"/>
        <end position="928"/>
    </location>
</feature>
<feature type="compositionally biased region" description="Basic and acidic residues" evidence="1">
    <location>
        <begin position="89"/>
        <end position="101"/>
    </location>
</feature>
<dbReference type="GeneID" id="94194265"/>
<evidence type="ECO:0000256" key="1">
    <source>
        <dbReference type="SAM" id="MobiDB-lite"/>
    </source>
</evidence>
<reference evidence="3 4" key="1">
    <citation type="submission" date="2021-06" db="EMBL/GenBank/DDBJ databases">
        <title>Genome sequence of Babesia caballi.</title>
        <authorList>
            <person name="Yamagishi J."/>
            <person name="Kidaka T."/>
            <person name="Ochi A."/>
        </authorList>
    </citation>
    <scope>NUCLEOTIDE SEQUENCE [LARGE SCALE GENOMIC DNA]</scope>
    <source>
        <strain evidence="3">USDA-D6B2</strain>
    </source>
</reference>